<protein>
    <submittedName>
        <fullName evidence="1">Uncharacterized protein</fullName>
    </submittedName>
</protein>
<proteinExistence type="predicted"/>
<organism evidence="1">
    <name type="scientific">hydrothermal vent metagenome</name>
    <dbReference type="NCBI Taxonomy" id="652676"/>
    <lineage>
        <taxon>unclassified sequences</taxon>
        <taxon>metagenomes</taxon>
        <taxon>ecological metagenomes</taxon>
    </lineage>
</organism>
<evidence type="ECO:0000313" key="1">
    <source>
        <dbReference type="EMBL" id="VAV99214.1"/>
    </source>
</evidence>
<sequence length="85" mass="9322">MIVAALFVLPVVVVEFSASELRWVNLATGVDWLTWLDPLVDLAVMLTLVSDREAYLKSAGPDAFVVVSSFPVLATVGSSRMLRLW</sequence>
<reference evidence="1" key="1">
    <citation type="submission" date="2018-06" db="EMBL/GenBank/DDBJ databases">
        <authorList>
            <person name="Zhirakovskaya E."/>
        </authorList>
    </citation>
    <scope>NUCLEOTIDE SEQUENCE</scope>
</reference>
<gene>
    <name evidence="1" type="ORF">MNBD_ACTINO02-2559</name>
</gene>
<name>A0A3B0RZ64_9ZZZZ</name>
<accession>A0A3B0RZ64</accession>
<dbReference type="AlphaFoldDB" id="A0A3B0RZ64"/>
<dbReference type="EMBL" id="UOEK01000157">
    <property type="protein sequence ID" value="VAV99214.1"/>
    <property type="molecule type" value="Genomic_DNA"/>
</dbReference>